<comment type="pathway">
    <text evidence="1 8">Cofactor biosynthesis; riboflavin biosynthesis; riboflavin from 2-hydroxy-3-oxobutyl phosphate and 5-amino-6-(D-ribitylamino)uracil: step 1/2.</text>
</comment>
<dbReference type="GO" id="GO:0005829">
    <property type="term" value="C:cytosol"/>
    <property type="evidence" value="ECO:0007669"/>
    <property type="project" value="TreeGrafter"/>
</dbReference>
<dbReference type="SUPFAM" id="SSF52121">
    <property type="entry name" value="Lumazine synthase"/>
    <property type="match status" value="1"/>
</dbReference>
<dbReference type="GO" id="GO:0000906">
    <property type="term" value="F:6,7-dimethyl-8-ribityllumazine synthase activity"/>
    <property type="evidence" value="ECO:0007669"/>
    <property type="project" value="UniProtKB-UniRule"/>
</dbReference>
<dbReference type="HAMAP" id="MF_00178">
    <property type="entry name" value="Lumazine_synth"/>
    <property type="match status" value="1"/>
</dbReference>
<evidence type="ECO:0000256" key="2">
    <source>
        <dbReference type="ARBA" id="ARBA00007424"/>
    </source>
</evidence>
<dbReference type="NCBIfam" id="NF000812">
    <property type="entry name" value="PRK00061.1-4"/>
    <property type="match status" value="1"/>
</dbReference>
<dbReference type="InterPro" id="IPR036467">
    <property type="entry name" value="LS/RS_sf"/>
</dbReference>
<feature type="binding site" evidence="8">
    <location>
        <begin position="85"/>
        <end position="86"/>
    </location>
    <ligand>
        <name>(2S)-2-hydroxy-3-oxobutyl phosphate</name>
        <dbReference type="ChEBI" id="CHEBI:58830"/>
    </ligand>
</feature>
<proteinExistence type="inferred from homology"/>
<organism evidence="9 10">
    <name type="scientific">Clostridium vincentii</name>
    <dbReference type="NCBI Taxonomy" id="52704"/>
    <lineage>
        <taxon>Bacteria</taxon>
        <taxon>Bacillati</taxon>
        <taxon>Bacillota</taxon>
        <taxon>Clostridia</taxon>
        <taxon>Eubacteriales</taxon>
        <taxon>Clostridiaceae</taxon>
        <taxon>Clostridium</taxon>
    </lineage>
</organism>
<feature type="active site" description="Proton donor" evidence="8">
    <location>
        <position position="88"/>
    </location>
</feature>
<evidence type="ECO:0000256" key="8">
    <source>
        <dbReference type="HAMAP-Rule" id="MF_00178"/>
    </source>
</evidence>
<feature type="binding site" evidence="8">
    <location>
        <begin position="80"/>
        <end position="82"/>
    </location>
    <ligand>
        <name>5-amino-6-(D-ribitylamino)uracil</name>
        <dbReference type="ChEBI" id="CHEBI:15934"/>
    </ligand>
</feature>
<keyword evidence="10" id="KW-1185">Reference proteome</keyword>
<protein>
    <recommendedName>
        <fullName evidence="7 8">6,7-dimethyl-8-ribityllumazine synthase</fullName>
        <shortName evidence="8">DMRL synthase</shortName>
        <shortName evidence="8">LS</shortName>
        <shortName evidence="8">Lumazine synthase</shortName>
        <ecNumber evidence="3 8">2.5.1.78</ecNumber>
    </recommendedName>
</protein>
<evidence type="ECO:0000256" key="6">
    <source>
        <dbReference type="ARBA" id="ARBA00048785"/>
    </source>
</evidence>
<feature type="binding site" evidence="8">
    <location>
        <position position="113"/>
    </location>
    <ligand>
        <name>5-amino-6-(D-ribitylamino)uracil</name>
        <dbReference type="ChEBI" id="CHEBI:15934"/>
    </ligand>
</feature>
<dbReference type="Proteomes" id="UP000239471">
    <property type="component" value="Unassembled WGS sequence"/>
</dbReference>
<feature type="binding site" evidence="8">
    <location>
        <begin position="56"/>
        <end position="58"/>
    </location>
    <ligand>
        <name>5-amino-6-(D-ribitylamino)uracil</name>
        <dbReference type="ChEBI" id="CHEBI:15934"/>
    </ligand>
</feature>
<keyword evidence="4 8" id="KW-0686">Riboflavin biosynthesis</keyword>
<dbReference type="PANTHER" id="PTHR21058:SF0">
    <property type="entry name" value="6,7-DIMETHYL-8-RIBITYLLUMAZINE SYNTHASE"/>
    <property type="match status" value="1"/>
</dbReference>
<dbReference type="OrthoDB" id="9809709at2"/>
<dbReference type="NCBIfam" id="TIGR00114">
    <property type="entry name" value="lumazine-synth"/>
    <property type="match status" value="1"/>
</dbReference>
<comment type="caution">
    <text evidence="9">The sequence shown here is derived from an EMBL/GenBank/DDBJ whole genome shotgun (WGS) entry which is preliminary data.</text>
</comment>
<dbReference type="InterPro" id="IPR002180">
    <property type="entry name" value="LS/RS"/>
</dbReference>
<dbReference type="GO" id="GO:0009231">
    <property type="term" value="P:riboflavin biosynthetic process"/>
    <property type="evidence" value="ECO:0007669"/>
    <property type="project" value="UniProtKB-UniRule"/>
</dbReference>
<evidence type="ECO:0000256" key="7">
    <source>
        <dbReference type="ARBA" id="ARBA00072606"/>
    </source>
</evidence>
<dbReference type="RefSeq" id="WP_106058335.1">
    <property type="nucleotide sequence ID" value="NZ_PVXQ01000002.1"/>
</dbReference>
<reference evidence="9 10" key="1">
    <citation type="submission" date="2018-03" db="EMBL/GenBank/DDBJ databases">
        <title>Genome sequence of Clostridium vincentii DSM 10228.</title>
        <authorList>
            <person name="Poehlein A."/>
            <person name="Daniel R."/>
        </authorList>
    </citation>
    <scope>NUCLEOTIDE SEQUENCE [LARGE SCALE GENOMIC DNA]</scope>
    <source>
        <strain evidence="9 10">DSM 10228</strain>
    </source>
</reference>
<dbReference type="CDD" id="cd09209">
    <property type="entry name" value="Lumazine_synthase-I"/>
    <property type="match status" value="1"/>
</dbReference>
<dbReference type="Pfam" id="PF00885">
    <property type="entry name" value="DMRL_synthase"/>
    <property type="match status" value="1"/>
</dbReference>
<feature type="binding site" evidence="8">
    <location>
        <position position="22"/>
    </location>
    <ligand>
        <name>5-amino-6-(D-ribitylamino)uracil</name>
        <dbReference type="ChEBI" id="CHEBI:15934"/>
    </ligand>
</feature>
<evidence type="ECO:0000256" key="1">
    <source>
        <dbReference type="ARBA" id="ARBA00004917"/>
    </source>
</evidence>
<evidence type="ECO:0000256" key="4">
    <source>
        <dbReference type="ARBA" id="ARBA00022619"/>
    </source>
</evidence>
<dbReference type="UniPathway" id="UPA00275">
    <property type="reaction ID" value="UER00404"/>
</dbReference>
<evidence type="ECO:0000256" key="5">
    <source>
        <dbReference type="ARBA" id="ARBA00022679"/>
    </source>
</evidence>
<dbReference type="GO" id="GO:0009349">
    <property type="term" value="C:riboflavin synthase complex"/>
    <property type="evidence" value="ECO:0007669"/>
    <property type="project" value="UniProtKB-UniRule"/>
</dbReference>
<dbReference type="FunFam" id="3.40.50.960:FF:000001">
    <property type="entry name" value="6,7-dimethyl-8-ribityllumazine synthase"/>
    <property type="match status" value="1"/>
</dbReference>
<feature type="binding site" evidence="8">
    <location>
        <position position="127"/>
    </location>
    <ligand>
        <name>(2S)-2-hydroxy-3-oxobutyl phosphate</name>
        <dbReference type="ChEBI" id="CHEBI:58830"/>
    </ligand>
</feature>
<dbReference type="EMBL" id="PVXQ01000002">
    <property type="protein sequence ID" value="PRR84371.1"/>
    <property type="molecule type" value="Genomic_DNA"/>
</dbReference>
<name>A0A2T0BKF2_9CLOT</name>
<keyword evidence="5 8" id="KW-0808">Transferase</keyword>
<evidence type="ECO:0000313" key="10">
    <source>
        <dbReference type="Proteomes" id="UP000239471"/>
    </source>
</evidence>
<evidence type="ECO:0000313" key="9">
    <source>
        <dbReference type="EMBL" id="PRR84371.1"/>
    </source>
</evidence>
<comment type="function">
    <text evidence="8">Catalyzes the formation of 6,7-dimethyl-8-ribityllumazine by condensation of 5-amino-6-(D-ribitylamino)uracil with 3,4-dihydroxy-2-butanone 4-phosphate. This is the penultimate step in the biosynthesis of riboflavin.</text>
</comment>
<dbReference type="AlphaFoldDB" id="A0A2T0BKF2"/>
<accession>A0A2T0BKF2</accession>
<gene>
    <name evidence="8 9" type="primary">ribH</name>
    <name evidence="9" type="ORF">CLVI_02970</name>
</gene>
<evidence type="ECO:0000256" key="3">
    <source>
        <dbReference type="ARBA" id="ARBA00012664"/>
    </source>
</evidence>
<dbReference type="EC" id="2.5.1.78" evidence="3 8"/>
<comment type="catalytic activity">
    <reaction evidence="6 8">
        <text>(2S)-2-hydroxy-3-oxobutyl phosphate + 5-amino-6-(D-ribitylamino)uracil = 6,7-dimethyl-8-(1-D-ribityl)lumazine + phosphate + 2 H2O + H(+)</text>
        <dbReference type="Rhea" id="RHEA:26152"/>
        <dbReference type="ChEBI" id="CHEBI:15377"/>
        <dbReference type="ChEBI" id="CHEBI:15378"/>
        <dbReference type="ChEBI" id="CHEBI:15934"/>
        <dbReference type="ChEBI" id="CHEBI:43474"/>
        <dbReference type="ChEBI" id="CHEBI:58201"/>
        <dbReference type="ChEBI" id="CHEBI:58830"/>
        <dbReference type="EC" id="2.5.1.78"/>
    </reaction>
</comment>
<dbReference type="InterPro" id="IPR034964">
    <property type="entry name" value="LS"/>
</dbReference>
<sequence>MNIIEGKLIAEGLKIGIVVARFNEFIVSKLLGGALDSLKRHGVNEDDIDVAWVPGAFEIPLIAKKMAKNDKYDAIICLGAVIKGSTPHFDYVCSEASKGIGAVSLGEEKPVIFGILTTDSIEQAIERAGTKAGNKGYDAAVTAIEMANLMKKF</sequence>
<dbReference type="PANTHER" id="PTHR21058">
    <property type="entry name" value="6,7-DIMETHYL-8-RIBITYLLUMAZINE SYNTHASE DMRL SYNTHASE LUMAZINE SYNTHASE"/>
    <property type="match status" value="1"/>
</dbReference>
<dbReference type="Gene3D" id="3.40.50.960">
    <property type="entry name" value="Lumazine/riboflavin synthase"/>
    <property type="match status" value="1"/>
</dbReference>
<comment type="similarity">
    <text evidence="2 8">Belongs to the DMRL synthase family.</text>
</comment>